<feature type="compositionally biased region" description="Low complexity" evidence="10">
    <location>
        <begin position="460"/>
        <end position="480"/>
    </location>
</feature>
<dbReference type="GO" id="GO:0005576">
    <property type="term" value="C:extracellular region"/>
    <property type="evidence" value="ECO:0007669"/>
    <property type="project" value="TreeGrafter"/>
</dbReference>
<dbReference type="InterPro" id="IPR044857">
    <property type="entry name" value="T7SS_EccB_R1"/>
</dbReference>
<dbReference type="Proteomes" id="UP000184388">
    <property type="component" value="Unassembled WGS sequence"/>
</dbReference>
<dbReference type="AlphaFoldDB" id="A0A9X8MKY6"/>
<keyword evidence="4 11" id="KW-0812">Transmembrane</keyword>
<evidence type="ECO:0000256" key="9">
    <source>
        <dbReference type="ARBA" id="ARBA00023136"/>
    </source>
</evidence>
<evidence type="ECO:0000256" key="5">
    <source>
        <dbReference type="ARBA" id="ARBA00022741"/>
    </source>
</evidence>
<evidence type="ECO:0000256" key="8">
    <source>
        <dbReference type="ARBA" id="ARBA00022989"/>
    </source>
</evidence>
<dbReference type="RefSeq" id="WP_073442617.1">
    <property type="nucleotide sequence ID" value="NZ_FRBK01000002.1"/>
</dbReference>
<comment type="subcellular location">
    <subcellularLocation>
        <location evidence="1">Cell membrane</location>
        <topology evidence="1">Single-pass membrane protein</topology>
    </subcellularLocation>
</comment>
<dbReference type="Gene3D" id="3.30.2390.20">
    <property type="entry name" value="Type VII secretion system EccB, repeat 1 domain"/>
    <property type="match status" value="1"/>
</dbReference>
<accession>A0A9X8MKY6</accession>
<keyword evidence="3" id="KW-1003">Cell membrane</keyword>
<proteinExistence type="inferred from homology"/>
<name>A0A9X8MKY6_9ACTN</name>
<sequence length="522" mass="56095">MASRRDELNGYTFAKKRLVAAFLRPSPDRTDEGAPSPLRAVLPGLVIAALALAGFGAWGMFSPQAPKGWDAPGQHVILGSQSATLYVVLKTDGKPQLHPVLNMASARLLLTTDRFDVLKVDENELDKGRIPRGPTLGIPYAPERIPDAQEARKTKRWAVCEQPGSNGRSTQSIQSVQKATFLFADRDQHKVDGPGHLRDGQVLYVQQQTAAGDGPRYLIDPTGTKYLLDGGSPTDTELLLRALVGNRQPQTVTKDWLATFHDGTPIAFPRIPAPVNQPARVKGLGQRENRVGMVLRATTGAGTQQYVVLPGKVVPISDFVARLLLFSQQTDPLEQYNRPTEMNAQSFTPENGSLFAEKDWPQAAPDQANRPTPQGNRNTVCSVLRDVSKTGATTLSTWAGTDYPQQIVNGGTSAYVTPGTGLFYQQIQAGDAASGAHFLVTDTGLRYGVQTNGDSSAKRPSASGPSQAPGSGSAQSQQQSHLAQVLLGYKDIAPVPVPANWSKFLPMGPRLDVNAARQPQGS</sequence>
<evidence type="ECO:0000256" key="2">
    <source>
        <dbReference type="ARBA" id="ARBA00008149"/>
    </source>
</evidence>
<dbReference type="InterPro" id="IPR007795">
    <property type="entry name" value="T7SS_EccB"/>
</dbReference>
<evidence type="ECO:0000256" key="11">
    <source>
        <dbReference type="SAM" id="Phobius"/>
    </source>
</evidence>
<reference evidence="13" key="1">
    <citation type="submission" date="2016-11" db="EMBL/GenBank/DDBJ databases">
        <authorList>
            <person name="Jaros S."/>
            <person name="Januszkiewicz K."/>
            <person name="Wedrychowicz H."/>
        </authorList>
    </citation>
    <scope>NUCLEOTIDE SEQUENCE [LARGE SCALE GENOMIC DNA]</scope>
    <source>
        <strain evidence="13">CGMCC 4.3555</strain>
    </source>
</reference>
<keyword evidence="7" id="KW-0067">ATP-binding</keyword>
<gene>
    <name evidence="12" type="ORF">SAMN05216268_10284</name>
</gene>
<protein>
    <submittedName>
        <fullName evidence="12">Type VII secretion protein EccB</fullName>
    </submittedName>
</protein>
<dbReference type="GO" id="GO:0016787">
    <property type="term" value="F:hydrolase activity"/>
    <property type="evidence" value="ECO:0007669"/>
    <property type="project" value="UniProtKB-KW"/>
</dbReference>
<evidence type="ECO:0000256" key="4">
    <source>
        <dbReference type="ARBA" id="ARBA00022692"/>
    </source>
</evidence>
<dbReference type="NCBIfam" id="TIGR03919">
    <property type="entry name" value="T7SS_EccB"/>
    <property type="match status" value="1"/>
</dbReference>
<comment type="caution">
    <text evidence="12">The sequence shown here is derived from an EMBL/GenBank/DDBJ whole genome shotgun (WGS) entry which is preliminary data.</text>
</comment>
<feature type="transmembrane region" description="Helical" evidence="11">
    <location>
        <begin position="40"/>
        <end position="61"/>
    </location>
</feature>
<dbReference type="EMBL" id="FRBK01000002">
    <property type="protein sequence ID" value="SHK96579.1"/>
    <property type="molecule type" value="Genomic_DNA"/>
</dbReference>
<evidence type="ECO:0000256" key="6">
    <source>
        <dbReference type="ARBA" id="ARBA00022801"/>
    </source>
</evidence>
<evidence type="ECO:0000256" key="1">
    <source>
        <dbReference type="ARBA" id="ARBA00004162"/>
    </source>
</evidence>
<dbReference type="Pfam" id="PF05108">
    <property type="entry name" value="T7SS_ESX1_EccB"/>
    <property type="match status" value="1"/>
</dbReference>
<keyword evidence="8 11" id="KW-1133">Transmembrane helix</keyword>
<feature type="region of interest" description="Disordered" evidence="10">
    <location>
        <begin position="450"/>
        <end position="481"/>
    </location>
</feature>
<evidence type="ECO:0000313" key="13">
    <source>
        <dbReference type="Proteomes" id="UP000184388"/>
    </source>
</evidence>
<feature type="region of interest" description="Disordered" evidence="10">
    <location>
        <begin position="502"/>
        <end position="522"/>
    </location>
</feature>
<dbReference type="PANTHER" id="PTHR40765:SF2">
    <property type="entry name" value="ESX-2 SECRETION SYSTEM ATPASE ECCB2"/>
    <property type="match status" value="1"/>
</dbReference>
<evidence type="ECO:0000256" key="3">
    <source>
        <dbReference type="ARBA" id="ARBA00022475"/>
    </source>
</evidence>
<dbReference type="PANTHER" id="PTHR40765">
    <property type="entry name" value="ESX-2 SECRETION SYSTEM ATPASE ECCB2"/>
    <property type="match status" value="1"/>
</dbReference>
<dbReference type="GO" id="GO:0005886">
    <property type="term" value="C:plasma membrane"/>
    <property type="evidence" value="ECO:0007669"/>
    <property type="project" value="UniProtKB-SubCell"/>
</dbReference>
<keyword evidence="5" id="KW-0547">Nucleotide-binding</keyword>
<dbReference type="Gene3D" id="2.40.50.910">
    <property type="entry name" value="Type VII secretion system EccB, repeat 3 domain"/>
    <property type="match status" value="1"/>
</dbReference>
<dbReference type="GO" id="GO:0005524">
    <property type="term" value="F:ATP binding"/>
    <property type="evidence" value="ECO:0007669"/>
    <property type="project" value="UniProtKB-KW"/>
</dbReference>
<evidence type="ECO:0000256" key="10">
    <source>
        <dbReference type="SAM" id="MobiDB-lite"/>
    </source>
</evidence>
<keyword evidence="6" id="KW-0378">Hydrolase</keyword>
<organism evidence="12 13">
    <name type="scientific">Streptomyces yunnanensis</name>
    <dbReference type="NCBI Taxonomy" id="156453"/>
    <lineage>
        <taxon>Bacteria</taxon>
        <taxon>Bacillati</taxon>
        <taxon>Actinomycetota</taxon>
        <taxon>Actinomycetes</taxon>
        <taxon>Kitasatosporales</taxon>
        <taxon>Streptomycetaceae</taxon>
        <taxon>Streptomyces</taxon>
    </lineage>
</organism>
<evidence type="ECO:0000256" key="7">
    <source>
        <dbReference type="ARBA" id="ARBA00022840"/>
    </source>
</evidence>
<keyword evidence="9 11" id="KW-0472">Membrane</keyword>
<comment type="similarity">
    <text evidence="2">Belongs to the EccB family.</text>
</comment>
<evidence type="ECO:0000313" key="12">
    <source>
        <dbReference type="EMBL" id="SHK96579.1"/>
    </source>
</evidence>
<dbReference type="InterPro" id="IPR042485">
    <property type="entry name" value="T7SS_EccB_R3"/>
</dbReference>